<dbReference type="Pfam" id="PF03929">
    <property type="entry name" value="PepSY_TM"/>
    <property type="match status" value="1"/>
</dbReference>
<reference evidence="2 3" key="1">
    <citation type="submission" date="2016-01" db="EMBL/GenBank/DDBJ databases">
        <title>The draft genome sequence of Aquimarina sp. RZW4-3-2.</title>
        <authorList>
            <person name="Wang Y."/>
        </authorList>
    </citation>
    <scope>NUCLEOTIDE SEQUENCE [LARGE SCALE GENOMIC DNA]</scope>
    <source>
        <strain evidence="2 3">RZW4-3-2</strain>
    </source>
</reference>
<keyword evidence="1" id="KW-0472">Membrane</keyword>
<accession>A0A162XVF4</accession>
<evidence type="ECO:0000256" key="1">
    <source>
        <dbReference type="SAM" id="Phobius"/>
    </source>
</evidence>
<dbReference type="InterPro" id="IPR005625">
    <property type="entry name" value="PepSY-ass_TM"/>
</dbReference>
<feature type="transmembrane region" description="Helical" evidence="1">
    <location>
        <begin position="334"/>
        <end position="357"/>
    </location>
</feature>
<feature type="transmembrane region" description="Helical" evidence="1">
    <location>
        <begin position="12"/>
        <end position="38"/>
    </location>
</feature>
<organism evidence="2 3">
    <name type="scientific">Aquimarina aggregata</name>
    <dbReference type="NCBI Taxonomy" id="1642818"/>
    <lineage>
        <taxon>Bacteria</taxon>
        <taxon>Pseudomonadati</taxon>
        <taxon>Bacteroidota</taxon>
        <taxon>Flavobacteriia</taxon>
        <taxon>Flavobacteriales</taxon>
        <taxon>Flavobacteriaceae</taxon>
        <taxon>Aquimarina</taxon>
    </lineage>
</organism>
<dbReference type="STRING" id="1642818.AWE51_14510"/>
<keyword evidence="1" id="KW-1133">Transmembrane helix</keyword>
<dbReference type="RefSeq" id="WP_066318560.1">
    <property type="nucleotide sequence ID" value="NZ_CANLSS010000004.1"/>
</dbReference>
<dbReference type="PANTHER" id="PTHR34219:SF1">
    <property type="entry name" value="PEPSY DOMAIN-CONTAINING PROTEIN"/>
    <property type="match status" value="1"/>
</dbReference>
<sequence length="419" mass="47513">MKKNEKLNQWLWKWHFIAGLISLPFIIILSITGAVYLFKADYEKPKQLHIKEVTIQGKPIPLQKQWEIANTNAQKKPNSMVLSTYKNQATQFVSGRFGGKSSLYINPYSGEVTGAITAKKTDMYKIRKLHGELLMGSFGTKIIELIASWMIVLIITGIYVWWPARGWNLKGLFIPRIKAGKRTFFRDFHAISGFWISGLLLLILAGGLPWTDVFGSNFKQVQKMTNTGYPVTWEGRQLKSKPSGEPMTLDQMVNTATALKLPGIVTLHFPKHPKATFSVSNLNPSDLNSQKKIHFDQYSGKQILINDWQDVGILMRGRMWVMAFHQGEFGNWNWWLLFFIAITLAVMSISALASYLLRKRKGSFGTPKIHSRFKVGYGVIIAIVVLGILFPLFGISIIALLIFEYVRVKRNKSIAVQSA</sequence>
<name>A0A162XVF4_9FLAO</name>
<feature type="transmembrane region" description="Helical" evidence="1">
    <location>
        <begin position="142"/>
        <end position="162"/>
    </location>
</feature>
<gene>
    <name evidence="2" type="ORF">AWE51_14510</name>
</gene>
<dbReference type="OrthoDB" id="111691at2"/>
<evidence type="ECO:0000313" key="3">
    <source>
        <dbReference type="Proteomes" id="UP000076715"/>
    </source>
</evidence>
<protein>
    <submittedName>
        <fullName evidence="2">Peptidase</fullName>
    </submittedName>
</protein>
<comment type="caution">
    <text evidence="2">The sequence shown here is derived from an EMBL/GenBank/DDBJ whole genome shotgun (WGS) entry which is preliminary data.</text>
</comment>
<feature type="transmembrane region" description="Helical" evidence="1">
    <location>
        <begin position="194"/>
        <end position="214"/>
    </location>
</feature>
<dbReference type="Proteomes" id="UP000076715">
    <property type="component" value="Unassembled WGS sequence"/>
</dbReference>
<dbReference type="EMBL" id="LQRT01000046">
    <property type="protein sequence ID" value="KZS38794.1"/>
    <property type="molecule type" value="Genomic_DNA"/>
</dbReference>
<dbReference type="PANTHER" id="PTHR34219">
    <property type="entry name" value="IRON-REGULATED INNER MEMBRANE PROTEIN-RELATED"/>
    <property type="match status" value="1"/>
</dbReference>
<feature type="transmembrane region" description="Helical" evidence="1">
    <location>
        <begin position="377"/>
        <end position="403"/>
    </location>
</feature>
<keyword evidence="3" id="KW-1185">Reference proteome</keyword>
<keyword evidence="1" id="KW-0812">Transmembrane</keyword>
<evidence type="ECO:0000313" key="2">
    <source>
        <dbReference type="EMBL" id="KZS38794.1"/>
    </source>
</evidence>
<dbReference type="AlphaFoldDB" id="A0A162XVF4"/>
<proteinExistence type="predicted"/>